<evidence type="ECO:0008006" key="3">
    <source>
        <dbReference type="Google" id="ProtNLM"/>
    </source>
</evidence>
<comment type="caution">
    <text evidence="1">The sequence shown here is derived from an EMBL/GenBank/DDBJ whole genome shotgun (WGS) entry which is preliminary data.</text>
</comment>
<dbReference type="AlphaFoldDB" id="A0A371JLG7"/>
<keyword evidence="2" id="KW-1185">Reference proteome</keyword>
<dbReference type="Proteomes" id="UP000261828">
    <property type="component" value="Unassembled WGS sequence"/>
</dbReference>
<evidence type="ECO:0000313" key="2">
    <source>
        <dbReference type="Proteomes" id="UP000261828"/>
    </source>
</evidence>
<proteinExistence type="predicted"/>
<reference evidence="1 2" key="1">
    <citation type="submission" date="2018-08" db="EMBL/GenBank/DDBJ databases">
        <title>Muricauda nanhaiensis sp. nov., isolated from seawater of the South China Sea.</title>
        <authorList>
            <person name="Dang Y."/>
        </authorList>
    </citation>
    <scope>NUCLEOTIDE SEQUENCE [LARGE SCALE GENOMIC DNA]</scope>
    <source>
        <strain evidence="1 2">SM1704</strain>
    </source>
</reference>
<name>A0A371JLG7_9FLAO</name>
<evidence type="ECO:0000313" key="1">
    <source>
        <dbReference type="EMBL" id="RDY57852.1"/>
    </source>
</evidence>
<sequence>MKNVFVKILTHLIFGIVDFAQKKPNRTVVRSLNATFPNAKFVVWRELDKDKWEADFDVENQNYRIVLNDRGEILAQ</sequence>
<dbReference type="RefSeq" id="WP_116185696.1">
    <property type="nucleotide sequence ID" value="NZ_QTJX01000006.1"/>
</dbReference>
<organism evidence="1 2">
    <name type="scientific">Flagellimonas nanhaiensis</name>
    <dbReference type="NCBI Taxonomy" id="2292706"/>
    <lineage>
        <taxon>Bacteria</taxon>
        <taxon>Pseudomonadati</taxon>
        <taxon>Bacteroidota</taxon>
        <taxon>Flavobacteriia</taxon>
        <taxon>Flavobacteriales</taxon>
        <taxon>Flavobacteriaceae</taxon>
        <taxon>Flagellimonas</taxon>
    </lineage>
</organism>
<dbReference type="OrthoDB" id="668972at2"/>
<dbReference type="EMBL" id="QTJX01000006">
    <property type="protein sequence ID" value="RDY57852.1"/>
    <property type="molecule type" value="Genomic_DNA"/>
</dbReference>
<dbReference type="Gene3D" id="3.10.450.360">
    <property type="match status" value="1"/>
</dbReference>
<gene>
    <name evidence="1" type="ORF">DX873_17005</name>
</gene>
<protein>
    <recommendedName>
        <fullName evidence="3">PepSY domain-containing protein</fullName>
    </recommendedName>
</protein>
<accession>A0A371JLG7</accession>